<keyword evidence="1" id="KW-0472">Membrane</keyword>
<feature type="transmembrane region" description="Helical" evidence="1">
    <location>
        <begin position="177"/>
        <end position="198"/>
    </location>
</feature>
<feature type="transmembrane region" description="Helical" evidence="1">
    <location>
        <begin position="248"/>
        <end position="268"/>
    </location>
</feature>
<keyword evidence="1" id="KW-1133">Transmembrane helix</keyword>
<feature type="transmembrane region" description="Helical" evidence="1">
    <location>
        <begin position="352"/>
        <end position="376"/>
    </location>
</feature>
<feature type="transmembrane region" description="Helical" evidence="1">
    <location>
        <begin position="64"/>
        <end position="85"/>
    </location>
</feature>
<name>E1TAB5_BURSG</name>
<feature type="transmembrane region" description="Helical" evidence="1">
    <location>
        <begin position="106"/>
        <end position="128"/>
    </location>
</feature>
<dbReference type="InterPro" id="IPR002656">
    <property type="entry name" value="Acyl_transf_3_dom"/>
</dbReference>
<dbReference type="KEGG" id="bgf:BC1003_0778"/>
<dbReference type="PANTHER" id="PTHR23028">
    <property type="entry name" value="ACETYLTRANSFERASE"/>
    <property type="match status" value="1"/>
</dbReference>
<dbReference type="HOGENOM" id="CLU_005679_13_8_4"/>
<feature type="transmembrane region" description="Helical" evidence="1">
    <location>
        <begin position="148"/>
        <end position="170"/>
    </location>
</feature>
<organism evidence="3">
    <name type="scientific">Burkholderia sp. (strain CCGE1003)</name>
    <dbReference type="NCBI Taxonomy" id="640512"/>
    <lineage>
        <taxon>Bacteria</taxon>
        <taxon>Pseudomonadati</taxon>
        <taxon>Pseudomonadota</taxon>
        <taxon>Betaproteobacteria</taxon>
        <taxon>Burkholderiales</taxon>
        <taxon>Burkholderiaceae</taxon>
        <taxon>Burkholderia</taxon>
    </lineage>
</organism>
<feature type="transmembrane region" description="Helical" evidence="1">
    <location>
        <begin position="33"/>
        <end position="49"/>
    </location>
</feature>
<evidence type="ECO:0000259" key="2">
    <source>
        <dbReference type="Pfam" id="PF01757"/>
    </source>
</evidence>
<dbReference type="AlphaFoldDB" id="E1TAB5"/>
<feature type="transmembrane region" description="Helical" evidence="1">
    <location>
        <begin position="294"/>
        <end position="314"/>
    </location>
</feature>
<dbReference type="EMBL" id="CP002217">
    <property type="protein sequence ID" value="ADN56767.1"/>
    <property type="molecule type" value="Genomic_DNA"/>
</dbReference>
<dbReference type="Pfam" id="PF01757">
    <property type="entry name" value="Acyl_transf_3"/>
    <property type="match status" value="1"/>
</dbReference>
<keyword evidence="3" id="KW-0012">Acyltransferase</keyword>
<accession>E1TAB5</accession>
<evidence type="ECO:0000256" key="1">
    <source>
        <dbReference type="SAM" id="Phobius"/>
    </source>
</evidence>
<reference evidence="3" key="1">
    <citation type="submission" date="2010-09" db="EMBL/GenBank/DDBJ databases">
        <title>Complete sequence of chromosome1 of Burkholderia sp. CCGE1003.</title>
        <authorList>
            <consortium name="US DOE Joint Genome Institute"/>
            <person name="Lucas S."/>
            <person name="Copeland A."/>
            <person name="Lapidus A."/>
            <person name="Cheng J.-F."/>
            <person name="Bruce D."/>
            <person name="Goodwin L."/>
            <person name="Pitluck S."/>
            <person name="Daligault H."/>
            <person name="Davenport K."/>
            <person name="Detter J.C."/>
            <person name="Han C."/>
            <person name="Tapia R."/>
            <person name="Land M."/>
            <person name="Hauser L."/>
            <person name="Jeffries C."/>
            <person name="Kyrpides N."/>
            <person name="Ivanova N."/>
            <person name="Ovchinnikova G."/>
            <person name="Martinez-Romero E."/>
            <person name="Rogel M.A."/>
            <person name="Auchtung J."/>
            <person name="Tiedje J.M."/>
            <person name="Woyke T."/>
        </authorList>
    </citation>
    <scope>NUCLEOTIDE SEQUENCE</scope>
    <source>
        <strain evidence="3">CCGE1003</strain>
    </source>
</reference>
<evidence type="ECO:0000313" key="3">
    <source>
        <dbReference type="EMBL" id="ADN56767.1"/>
    </source>
</evidence>
<dbReference type="STRING" id="640512.BC1003_0778"/>
<feature type="transmembrane region" description="Helical" evidence="1">
    <location>
        <begin position="210"/>
        <end position="236"/>
    </location>
</feature>
<sequence length="397" mass="44688">MSEGAVQDRVSGVVLTSGERIPRVGTRIDEIDGIRGWAALAVVIFHLWLETFGKLHTEFIQPSYWFFTDGPMAVYIFFILSGDALSTPFFFTKRKAVLDKMVVKRYFRLAIPIFIVTLATVIAIWLGLTSNVAAARIVHREDWLGRFVPAEFNALDALMYPFFTVFGFGGNTKGFNAFLWTMPIELCGSLFVFLYLYVHEQLKYPKVVLASLIGISILSINWYALFFIGVFLSYLRSTGTLDKLRPTLCGRIVGPLLVLSAYALEYYLRSRMPLETASNAHEAVRLYVQHNDKFILATLFVTGSYVSVNISGFFRNRLSRFLGTLSFPIYLVQLLILCTFSSYLITRFASRIDSAAVCLSIAFAGVVATLICGYLLSVAERRMMRLLDIALSKLVTN</sequence>
<dbReference type="eggNOG" id="COG1835">
    <property type="taxonomic scope" value="Bacteria"/>
</dbReference>
<feature type="domain" description="Acyltransferase 3" evidence="2">
    <location>
        <begin position="29"/>
        <end position="377"/>
    </location>
</feature>
<dbReference type="InterPro" id="IPR050879">
    <property type="entry name" value="Acyltransferase_3"/>
</dbReference>
<keyword evidence="1" id="KW-0812">Transmembrane</keyword>
<dbReference type="OrthoDB" id="9814807at2"/>
<gene>
    <name evidence="3" type="ordered locus">BC1003_0778</name>
</gene>
<feature type="transmembrane region" description="Helical" evidence="1">
    <location>
        <begin position="321"/>
        <end position="346"/>
    </location>
</feature>
<proteinExistence type="predicted"/>
<dbReference type="GO" id="GO:0016747">
    <property type="term" value="F:acyltransferase activity, transferring groups other than amino-acyl groups"/>
    <property type="evidence" value="ECO:0007669"/>
    <property type="project" value="InterPro"/>
</dbReference>
<protein>
    <submittedName>
        <fullName evidence="3">Acyltransferase 3</fullName>
    </submittedName>
</protein>
<dbReference type="PANTHER" id="PTHR23028:SF134">
    <property type="entry name" value="PUTATIVE (AFU_ORTHOLOGUE AFUA_4G08520)-RELATED"/>
    <property type="match status" value="1"/>
</dbReference>
<keyword evidence="3" id="KW-0808">Transferase</keyword>